<name>A0A1S9R7U3_PENBI</name>
<comment type="caution">
    <text evidence="1">The sequence shown here is derived from an EMBL/GenBank/DDBJ whole genome shotgun (WGS) entry which is preliminary data.</text>
</comment>
<sequence length="469" mass="52066">MQLASQVLASPLPIIRHANGTLHASVSSEWLDESYMHLWTTFDQEIRSALATLNLNFQVPHVDFAGGEVYLVGNEIGLSSRFINNVCVPVAKILAHSSHPSLVIGDIQAFATQVIPDVAIGVTIDNDDSISEVKVVGEFKTFWTLGLAHLSVSNRRSRLQLGPHLGQLVAQMRNFELRYGFLSTYKGTMFVKRTADFAFHVSRPIRDVDTNLSVRQCFAALCILAEQAHEYTEGSDFKAERLRGQNGVQASVRQSPLRNYAAEGSLVAGLNGITPHSIILGDQQGSLTVLNVTRKLSPPSQSDKAIFEINQEGTRYIVKCWGPQHERESNSEIAVYERLSHLRPRGYTVFANMILAGNIICSSLFPHGRALVLPHKNGQVLAYVWDNLSLHERTHVREECEKAINILRSISVYIPDSGKHNVLYDRDTGAVTMLDFETAMECLQSEHVPHVELLSLFGDSEMREHTSGG</sequence>
<reference evidence="2" key="1">
    <citation type="submission" date="2015-09" db="EMBL/GenBank/DDBJ databases">
        <authorList>
            <person name="Fill T.P."/>
            <person name="Baretta J.F."/>
            <person name="de Almeida L.G."/>
            <person name="Rocha M."/>
            <person name="de Souza D.H."/>
            <person name="Malavazi I."/>
            <person name="Cerdeira L.T."/>
            <person name="Hong H."/>
            <person name="Samborskyy M."/>
            <person name="de Vasconcelos A.T."/>
            <person name="Leadlay P."/>
            <person name="Rodrigues-Filho E."/>
        </authorList>
    </citation>
    <scope>NUCLEOTIDE SEQUENCE [LARGE SCALE GENOMIC DNA]</scope>
    <source>
        <strain evidence="2">LaBioMMi 136</strain>
    </source>
</reference>
<accession>A0A1S9R7U3</accession>
<protein>
    <recommendedName>
        <fullName evidence="3">Protein kinase domain-containing protein</fullName>
    </recommendedName>
</protein>
<evidence type="ECO:0000313" key="2">
    <source>
        <dbReference type="Proteomes" id="UP000190744"/>
    </source>
</evidence>
<evidence type="ECO:0008006" key="3">
    <source>
        <dbReference type="Google" id="ProtNLM"/>
    </source>
</evidence>
<organism evidence="1 2">
    <name type="scientific">Penicillium brasilianum</name>
    <dbReference type="NCBI Taxonomy" id="104259"/>
    <lineage>
        <taxon>Eukaryota</taxon>
        <taxon>Fungi</taxon>
        <taxon>Dikarya</taxon>
        <taxon>Ascomycota</taxon>
        <taxon>Pezizomycotina</taxon>
        <taxon>Eurotiomycetes</taxon>
        <taxon>Eurotiomycetidae</taxon>
        <taxon>Eurotiales</taxon>
        <taxon>Aspergillaceae</taxon>
        <taxon>Penicillium</taxon>
    </lineage>
</organism>
<dbReference type="AlphaFoldDB" id="A0A1S9R7U3"/>
<proteinExistence type="predicted"/>
<gene>
    <name evidence="1" type="ORF">PEBR_42356</name>
</gene>
<evidence type="ECO:0000313" key="1">
    <source>
        <dbReference type="EMBL" id="OOQ81584.1"/>
    </source>
</evidence>
<dbReference type="EMBL" id="LJBN01000244">
    <property type="protein sequence ID" value="OOQ81584.1"/>
    <property type="molecule type" value="Genomic_DNA"/>
</dbReference>
<dbReference type="Proteomes" id="UP000190744">
    <property type="component" value="Unassembled WGS sequence"/>
</dbReference>